<dbReference type="AlphaFoldDB" id="A0A916QFH9"/>
<evidence type="ECO:0000313" key="5">
    <source>
        <dbReference type="Proteomes" id="UP000677218"/>
    </source>
</evidence>
<evidence type="ECO:0000313" key="4">
    <source>
        <dbReference type="EMBL" id="GFZ26359.1"/>
    </source>
</evidence>
<keyword evidence="5" id="KW-1185">Reference proteome</keyword>
<dbReference type="Gene3D" id="3.40.630.30">
    <property type="match status" value="1"/>
</dbReference>
<evidence type="ECO:0000256" key="2">
    <source>
        <dbReference type="ARBA" id="ARBA00023315"/>
    </source>
</evidence>
<proteinExistence type="predicted"/>
<name>A0A916QFH9_9LACO</name>
<evidence type="ECO:0000256" key="1">
    <source>
        <dbReference type="ARBA" id="ARBA00022679"/>
    </source>
</evidence>
<dbReference type="CDD" id="cd04301">
    <property type="entry name" value="NAT_SF"/>
    <property type="match status" value="1"/>
</dbReference>
<reference evidence="4" key="1">
    <citation type="submission" date="2020-08" db="EMBL/GenBank/DDBJ databases">
        <title>Taxonomic study for Lactobacillus species isolated from hardwood bark.</title>
        <authorList>
            <person name="Tohno M."/>
            <person name="Tanizawa Y."/>
        </authorList>
    </citation>
    <scope>NUCLEOTIDE SEQUENCE</scope>
    <source>
        <strain evidence="4">B40</strain>
    </source>
</reference>
<dbReference type="InterPro" id="IPR050832">
    <property type="entry name" value="Bact_Acetyltransf"/>
</dbReference>
<dbReference type="RefSeq" id="WP_212780062.1">
    <property type="nucleotide sequence ID" value="NZ_BMAY01000001.1"/>
</dbReference>
<dbReference type="InterPro" id="IPR000182">
    <property type="entry name" value="GNAT_dom"/>
</dbReference>
<dbReference type="PANTHER" id="PTHR43877:SF2">
    <property type="entry name" value="AMINOALKYLPHOSPHONATE N-ACETYLTRANSFERASE-RELATED"/>
    <property type="match status" value="1"/>
</dbReference>
<dbReference type="PROSITE" id="PS51186">
    <property type="entry name" value="GNAT"/>
    <property type="match status" value="1"/>
</dbReference>
<dbReference type="EMBL" id="BMAY01000001">
    <property type="protein sequence ID" value="GFZ26359.1"/>
    <property type="molecule type" value="Genomic_DNA"/>
</dbReference>
<protein>
    <submittedName>
        <fullName evidence="4">GNAT family acetyltransferase</fullName>
    </submittedName>
</protein>
<feature type="domain" description="N-acetyltransferase" evidence="3">
    <location>
        <begin position="3"/>
        <end position="172"/>
    </location>
</feature>
<accession>A0A916QFH9</accession>
<comment type="caution">
    <text evidence="4">The sequence shown here is derived from an EMBL/GenBank/DDBJ whole genome shotgun (WGS) entry which is preliminary data.</text>
</comment>
<dbReference type="InterPro" id="IPR016181">
    <property type="entry name" value="Acyl_CoA_acyltransferase"/>
</dbReference>
<keyword evidence="2" id="KW-0012">Acyltransferase</keyword>
<keyword evidence="1" id="KW-0808">Transferase</keyword>
<dbReference type="GO" id="GO:0016747">
    <property type="term" value="F:acyltransferase activity, transferring groups other than amino-acyl groups"/>
    <property type="evidence" value="ECO:0007669"/>
    <property type="project" value="InterPro"/>
</dbReference>
<dbReference type="PANTHER" id="PTHR43877">
    <property type="entry name" value="AMINOALKYLPHOSPHONATE N-ACETYLTRANSFERASE-RELATED-RELATED"/>
    <property type="match status" value="1"/>
</dbReference>
<gene>
    <name evidence="4" type="ORF">LCB40_02390</name>
</gene>
<dbReference type="Pfam" id="PF00583">
    <property type="entry name" value="Acetyltransf_1"/>
    <property type="match status" value="1"/>
</dbReference>
<dbReference type="SUPFAM" id="SSF55729">
    <property type="entry name" value="Acyl-CoA N-acyltransferases (Nat)"/>
    <property type="match status" value="1"/>
</dbReference>
<sequence>MKTKIRPINQTDLPVLQKIARITFKTTFDPYTAPDDMEKFLRESYAIDKLAAELNNPDSRFFFLEVDGETAGYLKVNVGDAQTERFKPNALEVERIYLLPQFQHHGLGNLLLDYAENLAVKEQKDYLWLGVYEKNLPAQSFYQKHGFVQEAAHIFQVGEDSQTDYLLAKRLK</sequence>
<evidence type="ECO:0000259" key="3">
    <source>
        <dbReference type="PROSITE" id="PS51186"/>
    </source>
</evidence>
<dbReference type="Proteomes" id="UP000677218">
    <property type="component" value="Unassembled WGS sequence"/>
</dbReference>
<organism evidence="4 5">
    <name type="scientific">Lactobacillus corticis</name>
    <dbReference type="NCBI Taxonomy" id="2201249"/>
    <lineage>
        <taxon>Bacteria</taxon>
        <taxon>Bacillati</taxon>
        <taxon>Bacillota</taxon>
        <taxon>Bacilli</taxon>
        <taxon>Lactobacillales</taxon>
        <taxon>Lactobacillaceae</taxon>
        <taxon>Lactobacillus</taxon>
    </lineage>
</organism>